<evidence type="ECO:0000256" key="1">
    <source>
        <dbReference type="SAM" id="Phobius"/>
    </source>
</evidence>
<keyword evidence="1" id="KW-1133">Transmembrane helix</keyword>
<evidence type="ECO:0000313" key="3">
    <source>
        <dbReference type="Proteomes" id="UP001209540"/>
    </source>
</evidence>
<reference evidence="2" key="1">
    <citation type="journal article" date="2022" name="IScience">
        <title>Evolution of zygomycete secretomes and the origins of terrestrial fungal ecologies.</title>
        <authorList>
            <person name="Chang Y."/>
            <person name="Wang Y."/>
            <person name="Mondo S."/>
            <person name="Ahrendt S."/>
            <person name="Andreopoulos W."/>
            <person name="Barry K."/>
            <person name="Beard J."/>
            <person name="Benny G.L."/>
            <person name="Blankenship S."/>
            <person name="Bonito G."/>
            <person name="Cuomo C."/>
            <person name="Desiro A."/>
            <person name="Gervers K.A."/>
            <person name="Hundley H."/>
            <person name="Kuo A."/>
            <person name="LaButti K."/>
            <person name="Lang B.F."/>
            <person name="Lipzen A."/>
            <person name="O'Donnell K."/>
            <person name="Pangilinan J."/>
            <person name="Reynolds N."/>
            <person name="Sandor L."/>
            <person name="Smith M.E."/>
            <person name="Tsang A."/>
            <person name="Grigoriev I.V."/>
            <person name="Stajich J.E."/>
            <person name="Spatafora J.W."/>
        </authorList>
    </citation>
    <scope>NUCLEOTIDE SEQUENCE</scope>
    <source>
        <strain evidence="2">RSA 2281</strain>
    </source>
</reference>
<feature type="transmembrane region" description="Helical" evidence="1">
    <location>
        <begin position="38"/>
        <end position="61"/>
    </location>
</feature>
<evidence type="ECO:0000313" key="2">
    <source>
        <dbReference type="EMBL" id="KAI9277027.1"/>
    </source>
</evidence>
<keyword evidence="1" id="KW-0472">Membrane</keyword>
<comment type="caution">
    <text evidence="2">The sequence shown here is derived from an EMBL/GenBank/DDBJ whole genome shotgun (WGS) entry which is preliminary data.</text>
</comment>
<sequence length="103" mass="11467">MTIILYLLRKGSISTLSGVLGVIHTYQKPKSGSIEFKYVMVQVFYFHALLLSVTIIAITMINGAYSRLPYPFPTIKCTTDSECRVDETGVKCNTKLGICDPEL</sequence>
<keyword evidence="1" id="KW-0812">Transmembrane</keyword>
<gene>
    <name evidence="2" type="ORF">BDA99DRAFT_532111</name>
</gene>
<protein>
    <submittedName>
        <fullName evidence="2">Uncharacterized protein</fullName>
    </submittedName>
</protein>
<proteinExistence type="predicted"/>
<accession>A0AAD5KPR6</accession>
<dbReference type="EMBL" id="JAIXMP010000002">
    <property type="protein sequence ID" value="KAI9277027.1"/>
    <property type="molecule type" value="Genomic_DNA"/>
</dbReference>
<dbReference type="AlphaFoldDB" id="A0AAD5KPR6"/>
<name>A0AAD5KPR6_9FUNG</name>
<reference evidence="2" key="2">
    <citation type="submission" date="2023-02" db="EMBL/GenBank/DDBJ databases">
        <authorList>
            <consortium name="DOE Joint Genome Institute"/>
            <person name="Mondo S.J."/>
            <person name="Chang Y."/>
            <person name="Wang Y."/>
            <person name="Ahrendt S."/>
            <person name="Andreopoulos W."/>
            <person name="Barry K."/>
            <person name="Beard J."/>
            <person name="Benny G.L."/>
            <person name="Blankenship S."/>
            <person name="Bonito G."/>
            <person name="Cuomo C."/>
            <person name="Desiro A."/>
            <person name="Gervers K.A."/>
            <person name="Hundley H."/>
            <person name="Kuo A."/>
            <person name="LaButti K."/>
            <person name="Lang B.F."/>
            <person name="Lipzen A."/>
            <person name="O'Donnell K."/>
            <person name="Pangilinan J."/>
            <person name="Reynolds N."/>
            <person name="Sandor L."/>
            <person name="Smith M.W."/>
            <person name="Tsang A."/>
            <person name="Grigoriev I.V."/>
            <person name="Stajich J.E."/>
            <person name="Spatafora J.W."/>
        </authorList>
    </citation>
    <scope>NUCLEOTIDE SEQUENCE</scope>
    <source>
        <strain evidence="2">RSA 2281</strain>
    </source>
</reference>
<dbReference type="Proteomes" id="UP001209540">
    <property type="component" value="Unassembled WGS sequence"/>
</dbReference>
<keyword evidence="3" id="KW-1185">Reference proteome</keyword>
<organism evidence="2 3">
    <name type="scientific">Phascolomyces articulosus</name>
    <dbReference type="NCBI Taxonomy" id="60185"/>
    <lineage>
        <taxon>Eukaryota</taxon>
        <taxon>Fungi</taxon>
        <taxon>Fungi incertae sedis</taxon>
        <taxon>Mucoromycota</taxon>
        <taxon>Mucoromycotina</taxon>
        <taxon>Mucoromycetes</taxon>
        <taxon>Mucorales</taxon>
        <taxon>Lichtheimiaceae</taxon>
        <taxon>Phascolomyces</taxon>
    </lineage>
</organism>